<feature type="region of interest" description="Disordered" evidence="1">
    <location>
        <begin position="318"/>
        <end position="344"/>
    </location>
</feature>
<feature type="compositionally biased region" description="Low complexity" evidence="1">
    <location>
        <begin position="981"/>
        <end position="992"/>
    </location>
</feature>
<dbReference type="GeneID" id="94293663"/>
<accession>A0A836IXN1</accession>
<feature type="region of interest" description="Disordered" evidence="1">
    <location>
        <begin position="522"/>
        <end position="557"/>
    </location>
</feature>
<dbReference type="OrthoDB" id="273423at2759"/>
<keyword evidence="3" id="KW-1185">Reference proteome</keyword>
<name>A0A836IXN1_9TRYP</name>
<feature type="compositionally biased region" description="Basic and acidic residues" evidence="1">
    <location>
        <begin position="1061"/>
        <end position="1070"/>
    </location>
</feature>
<feature type="region of interest" description="Disordered" evidence="1">
    <location>
        <begin position="450"/>
        <end position="494"/>
    </location>
</feature>
<dbReference type="Proteomes" id="UP000674318">
    <property type="component" value="Chromosome 10"/>
</dbReference>
<gene>
    <name evidence="2" type="ORF">JKF63_07654</name>
</gene>
<feature type="region of interest" description="Disordered" evidence="1">
    <location>
        <begin position="959"/>
        <end position="1013"/>
    </location>
</feature>
<dbReference type="AlphaFoldDB" id="A0A836IXN1"/>
<feature type="compositionally biased region" description="Low complexity" evidence="1">
    <location>
        <begin position="648"/>
        <end position="676"/>
    </location>
</feature>
<dbReference type="KEGG" id="phet:94293663"/>
<feature type="compositionally biased region" description="Polar residues" evidence="1">
    <location>
        <begin position="471"/>
        <end position="484"/>
    </location>
</feature>
<evidence type="ECO:0000256" key="1">
    <source>
        <dbReference type="SAM" id="MobiDB-lite"/>
    </source>
</evidence>
<feature type="region of interest" description="Disordered" evidence="1">
    <location>
        <begin position="1038"/>
        <end position="1075"/>
    </location>
</feature>
<evidence type="ECO:0000313" key="2">
    <source>
        <dbReference type="EMBL" id="KAG5510326.1"/>
    </source>
</evidence>
<comment type="caution">
    <text evidence="2">The sequence shown here is derived from an EMBL/GenBank/DDBJ whole genome shotgun (WGS) entry which is preliminary data.</text>
</comment>
<feature type="compositionally biased region" description="Low complexity" evidence="1">
    <location>
        <begin position="542"/>
        <end position="551"/>
    </location>
</feature>
<protein>
    <submittedName>
        <fullName evidence="2">Uncharacterized protein</fullName>
    </submittedName>
</protein>
<sequence>MVGPDGHQYYNYSSNTGGGGGGGNIMALTRLDSHEILGTSSSFPNLQLRHHSDPIVPLVARPSLDSIGDLVSSASPISLPPASSLSLHASKDSITVQDYCTHQSQQSLQRSLSLLYPQVVSPSSPFPPSDPFSRGPDFTSARGVSATEEDANEDRVQVRVEGFYESNSVGLLIPNDLPRSTLLYVLTASDGRDLLFKLMQYTLQLAICFLHTPSLFSPEVQGLTAPMAERLYRNYNTIRHGRSLFKMGRGLLNLFMLQGVLERMRMKYEKSIADLSCAVMLSIASGLEKTLVWMGVSPMRSRSLSLKPLRWAQATKATLGLSPSESPEPSALPDGHAQPLMSEHSSTSPVYSALLVDNTHAPTSKVNPAGGNVIEVRGCRDSRSGTPQLASLNVIEEDSTTKMFAESSDVHPRITGHSGVDKDVDGALPLPLPLVLSRVSSSLVDAALTKASGAEQGSDKSGTKIPHTMDTPASSAEFTQNWNGLSPPPACMTAATDEFDHTTAVSVPAPRAHLRADRFEGAGRKTLLHPLRPASKSDKDTSTASTSNTSNDLNNHIHTGVEGHVVHDDTPLMPAPHSLSYGSMTNSLMPELASGGGLMPGEGPLSGPNHWHIACAPTVPPSHSENFAATLSTPHTTIDLSTLKPDRSSYAAASTSEATSKTDDTTTGSTCTVGSAHTRLPPQPLTCGTDITTTQTQTAMASVDDELCKGQPALNGHPASALALTTYTGAPLTPNRTQAPRAAGENKESDISILASSTNSSLHVRGQAHATALSDWLRELQPASAALPARWRKGASDFNVVLMTLLGIRNLAAACRRFLRDVTILSTEKFGSFTFVEVHRHTITRIINRCWFVVSIIDVILNTVRLLQPGWVKYATARENIHCRCGCGGDDDPFDVVWRTHGCIARRKTDLFFPPLDLDYGAPFVSSLSYLEAADPAKLMPACSRCGFLYREVQLDSEQEGDEAEVGDKLGGASTPLAQRTASTPATAASFSEDGHRAGSHRHSKKLPFGMAGSMEREKPRWVQLYNEEVKLGESQLLQSSLRNSETRRETLTPSSGVRHNASEQHRESSGTRSNMLKGCVAAEQSADEMHQRRKSSVAVHELPSQRSSGILFVPWIMRKFFDYLWLLRIHPNLTSTVLLEARCLAELFLSYKYCFGGFETFRADAPLSAILNPYGALAGIVSAAVGLLRVIESAPSS</sequence>
<proteinExistence type="predicted"/>
<feature type="region of interest" description="Disordered" evidence="1">
    <location>
        <begin position="647"/>
        <end position="686"/>
    </location>
</feature>
<reference evidence="2 3" key="1">
    <citation type="submission" date="2021-02" db="EMBL/GenBank/DDBJ databases">
        <title>Porcisia hertigi Genome sequencing and assembly.</title>
        <authorList>
            <person name="Almutairi H."/>
            <person name="Gatherer D."/>
        </authorList>
    </citation>
    <scope>NUCLEOTIDE SEQUENCE [LARGE SCALE GENOMIC DNA]</scope>
    <source>
        <strain evidence="2 3">C119</strain>
    </source>
</reference>
<feature type="compositionally biased region" description="Low complexity" evidence="1">
    <location>
        <begin position="321"/>
        <end position="333"/>
    </location>
</feature>
<organism evidence="2 3">
    <name type="scientific">Porcisia hertigi</name>
    <dbReference type="NCBI Taxonomy" id="2761500"/>
    <lineage>
        <taxon>Eukaryota</taxon>
        <taxon>Discoba</taxon>
        <taxon>Euglenozoa</taxon>
        <taxon>Kinetoplastea</taxon>
        <taxon>Metakinetoplastina</taxon>
        <taxon>Trypanosomatida</taxon>
        <taxon>Trypanosomatidae</taxon>
        <taxon>Leishmaniinae</taxon>
        <taxon>Porcisia</taxon>
    </lineage>
</organism>
<dbReference type="RefSeq" id="XP_067759067.1">
    <property type="nucleotide sequence ID" value="XM_067903586.1"/>
</dbReference>
<feature type="region of interest" description="Disordered" evidence="1">
    <location>
        <begin position="123"/>
        <end position="152"/>
    </location>
</feature>
<evidence type="ECO:0000313" key="3">
    <source>
        <dbReference type="Proteomes" id="UP000674318"/>
    </source>
</evidence>
<dbReference type="EMBL" id="JAFJZO010000010">
    <property type="protein sequence ID" value="KAG5510326.1"/>
    <property type="molecule type" value="Genomic_DNA"/>
</dbReference>